<dbReference type="Proteomes" id="UP000309848">
    <property type="component" value="Unassembled WGS sequence"/>
</dbReference>
<dbReference type="EMBL" id="SRXU01000003">
    <property type="protein sequence ID" value="TGX43260.1"/>
    <property type="molecule type" value="Genomic_DNA"/>
</dbReference>
<comment type="caution">
    <text evidence="3">The sequence shown here is derived from an EMBL/GenBank/DDBJ whole genome shotgun (WGS) entry which is preliminary data.</text>
</comment>
<feature type="chain" id="PRO_5020236026" description="Tetratricopeptide repeat protein" evidence="2">
    <location>
        <begin position="24"/>
        <end position="540"/>
    </location>
</feature>
<evidence type="ECO:0000313" key="4">
    <source>
        <dbReference type="Proteomes" id="UP000309848"/>
    </source>
</evidence>
<protein>
    <recommendedName>
        <fullName evidence="5">Tetratricopeptide repeat protein</fullName>
    </recommendedName>
</protein>
<dbReference type="InterPro" id="IPR011990">
    <property type="entry name" value="TPR-like_helical_dom_sf"/>
</dbReference>
<feature type="region of interest" description="Disordered" evidence="1">
    <location>
        <begin position="23"/>
        <end position="42"/>
    </location>
</feature>
<gene>
    <name evidence="3" type="ORF">E5A74_08825</name>
</gene>
<evidence type="ECO:0000256" key="2">
    <source>
        <dbReference type="SAM" id="SignalP"/>
    </source>
</evidence>
<dbReference type="RefSeq" id="WP_166745703.1">
    <property type="nucleotide sequence ID" value="NZ_SRXU01000003.1"/>
</dbReference>
<sequence length="540" mass="59567">MQQRAAALLAVPLALALLAPAGAQERPQPPAPRQSSADDVVVTGERDRARSKWLRAESANFTLYAVDEAQAREMAARLERFDQLLRLLTRTAAPAPAPPLAVYLLTGASQVERLRRQSLSAGQFATGYYSAAATGVVLAADMRWDMQRARTPRYSDVWLFTEYSRHFLLQNARGDYLPAWYVDGFTLNLATTRFLGDTIEYGRGHPSLALELDVERWEPIEKIVAGQIDRGQLYSAQSALLVHYILADPARRKAFERFLAETRSGTAPVAAFERAFGTSMKALHARLWRYRHEATYIRATATGFTVPDVIVSRLPRSADALLLDQAAMRIGIPEPDRQQAVLRRAEDAVAHWSDAFGRRVLAQAQILYGAPERADATLDALLESAPADPELLYLKGLRHLIAGRGQAAIAAAEFREARNWFARAWRADPDYYPALYGWVESLSTAPQFLSEKTLNALLKAALLAPQATQIQVTAATMMMAEGRFAAAEALLAPITVTPRDPASGQVPALLAQARAHLRADLAQLTASFRYTATWKDLNCC</sequence>
<feature type="signal peptide" evidence="2">
    <location>
        <begin position="1"/>
        <end position="23"/>
    </location>
</feature>
<accession>A0A4S1WMZ3</accession>
<reference evidence="3 4" key="1">
    <citation type="submission" date="2019-04" db="EMBL/GenBank/DDBJ databases">
        <title>Sphingomonas psychrotolerans sp. nov., isolated from soil in the Tianshan Mountains, Xinjiang, China.</title>
        <authorList>
            <person name="Luo Y."/>
            <person name="Sheng H."/>
        </authorList>
    </citation>
    <scope>NUCLEOTIDE SEQUENCE [LARGE SCALE GENOMIC DNA]</scope>
    <source>
        <strain evidence="3 4">KIS18-15</strain>
    </source>
</reference>
<evidence type="ECO:0000313" key="3">
    <source>
        <dbReference type="EMBL" id="TGX43260.1"/>
    </source>
</evidence>
<dbReference type="AlphaFoldDB" id="A0A4S1WMZ3"/>
<name>A0A4S1WMZ3_9SPHN</name>
<keyword evidence="4" id="KW-1185">Reference proteome</keyword>
<proteinExistence type="predicted"/>
<organism evidence="3 4">
    <name type="scientific">Sphingomonas naasensis</name>
    <dbReference type="NCBI Taxonomy" id="1344951"/>
    <lineage>
        <taxon>Bacteria</taxon>
        <taxon>Pseudomonadati</taxon>
        <taxon>Pseudomonadota</taxon>
        <taxon>Alphaproteobacteria</taxon>
        <taxon>Sphingomonadales</taxon>
        <taxon>Sphingomonadaceae</taxon>
        <taxon>Sphingomonas</taxon>
    </lineage>
</organism>
<evidence type="ECO:0000256" key="1">
    <source>
        <dbReference type="SAM" id="MobiDB-lite"/>
    </source>
</evidence>
<keyword evidence="2" id="KW-0732">Signal</keyword>
<dbReference type="SUPFAM" id="SSF48452">
    <property type="entry name" value="TPR-like"/>
    <property type="match status" value="1"/>
</dbReference>
<dbReference type="Gene3D" id="1.25.40.10">
    <property type="entry name" value="Tetratricopeptide repeat domain"/>
    <property type="match status" value="1"/>
</dbReference>
<evidence type="ECO:0008006" key="5">
    <source>
        <dbReference type="Google" id="ProtNLM"/>
    </source>
</evidence>